<dbReference type="InterPro" id="IPR036291">
    <property type="entry name" value="NAD(P)-bd_dom_sf"/>
</dbReference>
<evidence type="ECO:0000313" key="5">
    <source>
        <dbReference type="Proteomes" id="UP000008701"/>
    </source>
</evidence>
<dbReference type="CDD" id="cd05233">
    <property type="entry name" value="SDR_c"/>
    <property type="match status" value="1"/>
</dbReference>
<keyword evidence="2" id="KW-0560">Oxidoreductase</keyword>
<dbReference type="HOGENOM" id="CLU_010194_2_1_10"/>
<protein>
    <submittedName>
        <fullName evidence="4">Short-chain dehydrogenase/reductase SDR</fullName>
    </submittedName>
</protein>
<dbReference type="Proteomes" id="UP000008701">
    <property type="component" value="Chromosome"/>
</dbReference>
<dbReference type="RefSeq" id="WP_011744133.1">
    <property type="nucleotide sequence ID" value="NC_008639.1"/>
</dbReference>
<keyword evidence="5" id="KW-1185">Reference proteome</keyword>
<organism evidence="4 5">
    <name type="scientific">Chlorobium phaeobacteroides (strain DSM 266 / SMG 266 / 2430)</name>
    <dbReference type="NCBI Taxonomy" id="290317"/>
    <lineage>
        <taxon>Bacteria</taxon>
        <taxon>Pseudomonadati</taxon>
        <taxon>Chlorobiota</taxon>
        <taxon>Chlorobiia</taxon>
        <taxon>Chlorobiales</taxon>
        <taxon>Chlorobiaceae</taxon>
        <taxon>Chlorobium/Pelodictyon group</taxon>
        <taxon>Chlorobium</taxon>
    </lineage>
</organism>
<dbReference type="PIRSF" id="PIRSF000126">
    <property type="entry name" value="11-beta-HSD1"/>
    <property type="match status" value="1"/>
</dbReference>
<name>A1BD16_CHLPD</name>
<sequence>MLFTLVTGASMGIGEAFARKFAETGTSLLLVARSEDKLLALAEELKASGATDVRILAEDLSREGSPERIYEFCLRENIAIDVLVNCAGLSFAGDFDKLPVGKLEEIMAVNMLALCRLTRLFLPGMIKRKGGGIMNIASIGGFQGVPGLALYSATKSFVITLTEALHTELKETGVKAVAVCPGFIQTGFLAKAGHSQDGILLPVYSRDLVVKAAIKGYKKNRLRIFPTVIDFLLVFSQRFVPRKTAVKLADVLSSARSRR</sequence>
<dbReference type="eggNOG" id="COG0300">
    <property type="taxonomic scope" value="Bacteria"/>
</dbReference>
<dbReference type="PANTHER" id="PTHR44196:SF1">
    <property type="entry name" value="DEHYDROGENASE_REDUCTASE SDR FAMILY MEMBER 7B"/>
    <property type="match status" value="1"/>
</dbReference>
<dbReference type="PANTHER" id="PTHR44196">
    <property type="entry name" value="DEHYDROGENASE/REDUCTASE SDR FAMILY MEMBER 7B"/>
    <property type="match status" value="1"/>
</dbReference>
<dbReference type="Pfam" id="PF00106">
    <property type="entry name" value="adh_short"/>
    <property type="match status" value="1"/>
</dbReference>
<dbReference type="PRINTS" id="PR00080">
    <property type="entry name" value="SDRFAMILY"/>
</dbReference>
<dbReference type="PROSITE" id="PS00061">
    <property type="entry name" value="ADH_SHORT"/>
    <property type="match status" value="1"/>
</dbReference>
<evidence type="ECO:0000313" key="4">
    <source>
        <dbReference type="EMBL" id="ABL64293.1"/>
    </source>
</evidence>
<dbReference type="PRINTS" id="PR00081">
    <property type="entry name" value="GDHRDH"/>
</dbReference>
<dbReference type="KEGG" id="cph:Cpha266_0226"/>
<dbReference type="STRING" id="290317.Cpha266_0226"/>
<dbReference type="SUPFAM" id="SSF51735">
    <property type="entry name" value="NAD(P)-binding Rossmann-fold domains"/>
    <property type="match status" value="1"/>
</dbReference>
<dbReference type="OrthoDB" id="9808814at2"/>
<reference evidence="4 5" key="1">
    <citation type="submission" date="2006-12" db="EMBL/GenBank/DDBJ databases">
        <title>Complete sequence of Chlorobium phaeobacteroides DSM 266.</title>
        <authorList>
            <consortium name="US DOE Joint Genome Institute"/>
            <person name="Copeland A."/>
            <person name="Lucas S."/>
            <person name="Lapidus A."/>
            <person name="Barry K."/>
            <person name="Detter J.C."/>
            <person name="Glavina del Rio T."/>
            <person name="Hammon N."/>
            <person name="Israni S."/>
            <person name="Pitluck S."/>
            <person name="Goltsman E."/>
            <person name="Schmutz J."/>
            <person name="Larimer F."/>
            <person name="Land M."/>
            <person name="Hauser L."/>
            <person name="Mikhailova N."/>
            <person name="Li T."/>
            <person name="Overmann J."/>
            <person name="Bryant D.A."/>
            <person name="Richardson P."/>
        </authorList>
    </citation>
    <scope>NUCLEOTIDE SEQUENCE [LARGE SCALE GENOMIC DNA]</scope>
    <source>
        <strain evidence="4 5">DSM 266</strain>
    </source>
</reference>
<accession>A1BD16</accession>
<dbReference type="InterPro" id="IPR020904">
    <property type="entry name" value="Sc_DH/Rdtase_CS"/>
</dbReference>
<dbReference type="Gene3D" id="3.40.50.720">
    <property type="entry name" value="NAD(P)-binding Rossmann-like Domain"/>
    <property type="match status" value="1"/>
</dbReference>
<dbReference type="GO" id="GO:0016020">
    <property type="term" value="C:membrane"/>
    <property type="evidence" value="ECO:0007669"/>
    <property type="project" value="TreeGrafter"/>
</dbReference>
<dbReference type="EMBL" id="CP000492">
    <property type="protein sequence ID" value="ABL64293.1"/>
    <property type="molecule type" value="Genomic_DNA"/>
</dbReference>
<evidence type="ECO:0000256" key="3">
    <source>
        <dbReference type="RuleBase" id="RU000363"/>
    </source>
</evidence>
<dbReference type="GO" id="GO:0016491">
    <property type="term" value="F:oxidoreductase activity"/>
    <property type="evidence" value="ECO:0007669"/>
    <property type="project" value="UniProtKB-KW"/>
</dbReference>
<gene>
    <name evidence="4" type="ordered locus">Cpha266_0226</name>
</gene>
<evidence type="ECO:0000256" key="2">
    <source>
        <dbReference type="ARBA" id="ARBA00023002"/>
    </source>
</evidence>
<dbReference type="InterPro" id="IPR002347">
    <property type="entry name" value="SDR_fam"/>
</dbReference>
<proteinExistence type="inferred from homology"/>
<dbReference type="AlphaFoldDB" id="A1BD16"/>
<evidence type="ECO:0000256" key="1">
    <source>
        <dbReference type="ARBA" id="ARBA00006484"/>
    </source>
</evidence>
<comment type="similarity">
    <text evidence="1 3">Belongs to the short-chain dehydrogenases/reductases (SDR) family.</text>
</comment>